<dbReference type="EMBL" id="JBIGIB010000005">
    <property type="protein sequence ID" value="MFG6468399.1"/>
    <property type="molecule type" value="Genomic_DNA"/>
</dbReference>
<dbReference type="InterPro" id="IPR000086">
    <property type="entry name" value="NUDIX_hydrolase_dom"/>
</dbReference>
<dbReference type="SUPFAM" id="SSF55811">
    <property type="entry name" value="Nudix"/>
    <property type="match status" value="1"/>
</dbReference>
<dbReference type="InterPro" id="IPR036388">
    <property type="entry name" value="WH-like_DNA-bd_sf"/>
</dbReference>
<name>A0ABW7H2S8_9BURK</name>
<keyword evidence="3" id="KW-1185">Reference proteome</keyword>
<gene>
    <name evidence="2" type="ORF">ACG01O_17380</name>
</gene>
<dbReference type="Gene3D" id="3.90.79.10">
    <property type="entry name" value="Nucleoside Triphosphate Pyrophosphohydrolase"/>
    <property type="match status" value="1"/>
</dbReference>
<evidence type="ECO:0000313" key="3">
    <source>
        <dbReference type="Proteomes" id="UP001606303"/>
    </source>
</evidence>
<dbReference type="CDD" id="cd18873">
    <property type="entry name" value="NUDIX_NadM_like"/>
    <property type="match status" value="1"/>
</dbReference>
<reference evidence="2 3" key="1">
    <citation type="submission" date="2024-08" db="EMBL/GenBank/DDBJ databases">
        <authorList>
            <person name="Lu H."/>
        </authorList>
    </citation>
    <scope>NUCLEOTIDE SEQUENCE [LARGE SCALE GENOMIC DNA]</scope>
    <source>
        <strain evidence="2 3">BYS87W</strain>
    </source>
</reference>
<dbReference type="Pfam" id="PF00293">
    <property type="entry name" value="NUDIX"/>
    <property type="match status" value="1"/>
</dbReference>
<feature type="domain" description="Nudix hydrolase" evidence="1">
    <location>
        <begin position="2"/>
        <end position="138"/>
    </location>
</feature>
<evidence type="ECO:0000313" key="2">
    <source>
        <dbReference type="EMBL" id="MFG6468399.1"/>
    </source>
</evidence>
<comment type="caution">
    <text evidence="2">The sequence shown here is derived from an EMBL/GenBank/DDBJ whole genome shotgun (WGS) entry which is preliminary data.</text>
</comment>
<dbReference type="InterPro" id="IPR036390">
    <property type="entry name" value="WH_DNA-bd_sf"/>
</dbReference>
<proteinExistence type="predicted"/>
<evidence type="ECO:0000259" key="1">
    <source>
        <dbReference type="PROSITE" id="PS51462"/>
    </source>
</evidence>
<accession>A0ABW7H2S8</accession>
<organism evidence="2 3">
    <name type="scientific">Pelomonas baiyunensis</name>
    <dbReference type="NCBI Taxonomy" id="3299026"/>
    <lineage>
        <taxon>Bacteria</taxon>
        <taxon>Pseudomonadati</taxon>
        <taxon>Pseudomonadota</taxon>
        <taxon>Betaproteobacteria</taxon>
        <taxon>Burkholderiales</taxon>
        <taxon>Sphaerotilaceae</taxon>
        <taxon>Roseateles</taxon>
    </lineage>
</organism>
<sequence>MPFVRVEVCVLGLSESGLQVLLGQREAAPFAGQWALPGGVLRIDLDEDLDAAARRVMDERLSLTLPFLRQLVTVGSRTRDLDRAPWALSVVYRALVWVDQVQPLAGKRMRGLAWRPVEQAQSDATLAFDHRDLIALAVQQTRDEVDALTLPSGFVPSAFTLGELQALCERILGRALDKSSFRRKLHDRALVRPIEGAMKGGANRPAQVFELQR</sequence>
<dbReference type="SUPFAM" id="SSF46785">
    <property type="entry name" value="Winged helix' DNA-binding domain"/>
    <property type="match status" value="1"/>
</dbReference>
<dbReference type="Gene3D" id="1.10.10.10">
    <property type="entry name" value="Winged helix-like DNA-binding domain superfamily/Winged helix DNA-binding domain"/>
    <property type="match status" value="1"/>
</dbReference>
<dbReference type="InterPro" id="IPR015797">
    <property type="entry name" value="NUDIX_hydrolase-like_dom_sf"/>
</dbReference>
<dbReference type="PANTHER" id="PTHR43736:SF4">
    <property type="entry name" value="SLR1690 PROTEIN"/>
    <property type="match status" value="1"/>
</dbReference>
<dbReference type="RefSeq" id="WP_394386550.1">
    <property type="nucleotide sequence ID" value="NZ_JBIGIB010000005.1"/>
</dbReference>
<dbReference type="Pfam" id="PF21906">
    <property type="entry name" value="WHD_NrtR"/>
    <property type="match status" value="1"/>
</dbReference>
<dbReference type="PROSITE" id="PS51462">
    <property type="entry name" value="NUDIX"/>
    <property type="match status" value="1"/>
</dbReference>
<protein>
    <submittedName>
        <fullName evidence="2">NUDIX domain-containing protein</fullName>
    </submittedName>
</protein>
<dbReference type="PANTHER" id="PTHR43736">
    <property type="entry name" value="ADP-RIBOSE PYROPHOSPHATASE"/>
    <property type="match status" value="1"/>
</dbReference>
<dbReference type="InterPro" id="IPR054105">
    <property type="entry name" value="WHD_NrtR"/>
</dbReference>
<dbReference type="Proteomes" id="UP001606303">
    <property type="component" value="Unassembled WGS sequence"/>
</dbReference>